<gene>
    <name evidence="1" type="ORF">SAMN02745213_01036</name>
</gene>
<evidence type="ECO:0000313" key="2">
    <source>
        <dbReference type="Proteomes" id="UP000242432"/>
    </source>
</evidence>
<dbReference type="Proteomes" id="UP000242432">
    <property type="component" value="Unassembled WGS sequence"/>
</dbReference>
<dbReference type="EMBL" id="FUXX01000013">
    <property type="protein sequence ID" value="SKA61139.1"/>
    <property type="molecule type" value="Genomic_DNA"/>
</dbReference>
<reference evidence="2" key="1">
    <citation type="submission" date="2017-02" db="EMBL/GenBank/DDBJ databases">
        <authorList>
            <person name="Varghese N."/>
            <person name="Submissions S."/>
        </authorList>
    </citation>
    <scope>NUCLEOTIDE SEQUENCE [LARGE SCALE GENOMIC DNA]</scope>
    <source>
        <strain evidence="2">DSM 3072</strain>
    </source>
</reference>
<organism evidence="1 2">
    <name type="scientific">Succinivibrio dextrinosolvens DSM 3072</name>
    <dbReference type="NCBI Taxonomy" id="1123324"/>
    <lineage>
        <taxon>Bacteria</taxon>
        <taxon>Pseudomonadati</taxon>
        <taxon>Pseudomonadota</taxon>
        <taxon>Gammaproteobacteria</taxon>
        <taxon>Aeromonadales</taxon>
        <taxon>Succinivibrionaceae</taxon>
        <taxon>Succinivibrio</taxon>
    </lineage>
</organism>
<dbReference type="AlphaFoldDB" id="A0A1T4V862"/>
<sequence>MSMPERYHPECPPDAHKVIRPPEKEVFATLCVYVPDSEEVNGMDNVTDILSMMNKKPLILCSEKMKELILKNAEQAEIKPEFIRVHDDPSKASIAYTDGAVGPSLDFYNIAQNSELSKDFLQLLQKKCLICLDTLSMFILRSISTVYPWDELLANQFLGQYTAALKDLTDADIKLLTDVRYGRFDALKVEEESKTAYKFLRLERKLFLQYPTEDD</sequence>
<accession>A0A1T4V862</accession>
<dbReference type="RefSeq" id="WP_078928553.1">
    <property type="nucleotide sequence ID" value="NZ_FUXX01000013.1"/>
</dbReference>
<proteinExistence type="predicted"/>
<evidence type="ECO:0000313" key="1">
    <source>
        <dbReference type="EMBL" id="SKA61139.1"/>
    </source>
</evidence>
<keyword evidence="2" id="KW-1185">Reference proteome</keyword>
<name>A0A1T4V862_9GAMM</name>
<dbReference type="STRING" id="83771.SAMN02910357_01800"/>
<protein>
    <submittedName>
        <fullName evidence="1">Uncharacterized protein</fullName>
    </submittedName>
</protein>